<dbReference type="InterPro" id="IPR011294">
    <property type="entry name" value="3-OHbutyrate_DH"/>
</dbReference>
<dbReference type="InterPro" id="IPR036291">
    <property type="entry name" value="NAD(P)-bd_dom_sf"/>
</dbReference>
<proteinExistence type="inferred from homology"/>
<dbReference type="PRINTS" id="PR00081">
    <property type="entry name" value="GDHRDH"/>
</dbReference>
<reference evidence="2 3" key="1">
    <citation type="submission" date="2015-07" db="EMBL/GenBank/DDBJ databases">
        <authorList>
            <person name="Noorani M."/>
        </authorList>
    </citation>
    <scope>NUCLEOTIDE SEQUENCE [LARGE SCALE GENOMIC DNA]</scope>
    <source>
        <strain evidence="3">ATCC 25104 / DSM 625 / JCM 10724 / NBRC 103206 / NCIMB 11243 / YT-1</strain>
    </source>
</reference>
<dbReference type="Pfam" id="PF13561">
    <property type="entry name" value="adh_short_C2"/>
    <property type="match status" value="1"/>
</dbReference>
<dbReference type="InterPro" id="IPR050259">
    <property type="entry name" value="SDR"/>
</dbReference>
<evidence type="ECO:0000313" key="3">
    <source>
        <dbReference type="Proteomes" id="UP000037685"/>
    </source>
</evidence>
<dbReference type="InterPro" id="IPR002347">
    <property type="entry name" value="SDR_fam"/>
</dbReference>
<dbReference type="NCBIfam" id="NF009093">
    <property type="entry name" value="PRK12429.1"/>
    <property type="match status" value="1"/>
</dbReference>
<dbReference type="PATRIC" id="fig|271.14.peg.1979"/>
<gene>
    <name evidence="2" type="primary">bdhA</name>
    <name evidence="2" type="ORF">BVI061214_01904</name>
</gene>
<dbReference type="PANTHER" id="PTHR42879:SF2">
    <property type="entry name" value="3-OXOACYL-[ACYL-CARRIER-PROTEIN] REDUCTASE FABG"/>
    <property type="match status" value="1"/>
</dbReference>
<evidence type="ECO:0000256" key="1">
    <source>
        <dbReference type="ARBA" id="ARBA00006484"/>
    </source>
</evidence>
<dbReference type="PRINTS" id="PR00080">
    <property type="entry name" value="SDRFAMILY"/>
</dbReference>
<name>A0A0N0U8D7_THEAQ</name>
<evidence type="ECO:0000313" key="2">
    <source>
        <dbReference type="EMBL" id="KOX90710.1"/>
    </source>
</evidence>
<organism evidence="2 3">
    <name type="scientific">Thermus aquaticus</name>
    <dbReference type="NCBI Taxonomy" id="271"/>
    <lineage>
        <taxon>Bacteria</taxon>
        <taxon>Thermotogati</taxon>
        <taxon>Deinococcota</taxon>
        <taxon>Deinococci</taxon>
        <taxon>Thermales</taxon>
        <taxon>Thermaceae</taxon>
        <taxon>Thermus</taxon>
    </lineage>
</organism>
<dbReference type="RefSeq" id="WP_053768211.1">
    <property type="nucleotide sequence ID" value="NZ_LHCI01000106.1"/>
</dbReference>
<protein>
    <submittedName>
        <fullName evidence="2">D-beta-hydroxybutyrate dehydrogenase</fullName>
        <ecNumber evidence="2">1.1.1.30</ecNumber>
    </submittedName>
</protein>
<dbReference type="Proteomes" id="UP000037685">
    <property type="component" value="Unassembled WGS sequence"/>
</dbReference>
<dbReference type="Gene3D" id="3.40.50.720">
    <property type="entry name" value="NAD(P)-binding Rossmann-like Domain"/>
    <property type="match status" value="1"/>
</dbReference>
<dbReference type="SUPFAM" id="SSF51735">
    <property type="entry name" value="NAD(P)-binding Rossmann-fold domains"/>
    <property type="match status" value="1"/>
</dbReference>
<dbReference type="AlphaFoldDB" id="A0A0N0U8D7"/>
<accession>A0A0N0U8D7</accession>
<comment type="caution">
    <text evidence="2">The sequence shown here is derived from an EMBL/GenBank/DDBJ whole genome shotgun (WGS) entry which is preliminary data.</text>
</comment>
<dbReference type="GO" id="GO:0003858">
    <property type="term" value="F:3-hydroxybutyrate dehydrogenase activity"/>
    <property type="evidence" value="ECO:0007669"/>
    <property type="project" value="UniProtKB-EC"/>
</dbReference>
<dbReference type="FunFam" id="3.40.50.720:FF:000084">
    <property type="entry name" value="Short-chain dehydrogenase reductase"/>
    <property type="match status" value="1"/>
</dbReference>
<dbReference type="NCBIfam" id="TIGR01963">
    <property type="entry name" value="PHB_DH"/>
    <property type="match status" value="1"/>
</dbReference>
<dbReference type="EMBL" id="LHCI01000106">
    <property type="protein sequence ID" value="KOX90710.1"/>
    <property type="molecule type" value="Genomic_DNA"/>
</dbReference>
<dbReference type="EC" id="1.1.1.30" evidence="2"/>
<sequence length="251" mass="26375">MGILSGKAVLVTGAGSGIGLAMARAFAREGARVLVHDVKDARWLAEELGGVFLQADLADPQAVEALGKEAAALGVDILVNNAGFQHIDPVEAFPLETWQAMVQVMLTAPFQLIKALIPGMKARGWGRIINVASVHGLVASPYKSAYISAKHGLVGLTRTVALEAGPYGVTVNAIAPAYVRTPLVEGQIQDQARTLGISPEEVAEKVFLAQAAIRRLIEPEEVAELALFLASEKASAITGAVLPIDLGWTAR</sequence>
<comment type="similarity">
    <text evidence="1">Belongs to the short-chain dehydrogenases/reductases (SDR) family.</text>
</comment>
<dbReference type="PANTHER" id="PTHR42879">
    <property type="entry name" value="3-OXOACYL-(ACYL-CARRIER-PROTEIN) REDUCTASE"/>
    <property type="match status" value="1"/>
</dbReference>
<keyword evidence="2" id="KW-0560">Oxidoreductase</keyword>